<dbReference type="InterPro" id="IPR009920">
    <property type="entry name" value="HEPPP_synth_su1"/>
</dbReference>
<dbReference type="STRING" id="333138.LQ50_10135"/>
<name>A0A0B0IGE1_9BACI</name>
<dbReference type="InterPro" id="IPR008949">
    <property type="entry name" value="Isoprenoid_synthase_dom_sf"/>
</dbReference>
<gene>
    <name evidence="1" type="ORF">LQ50_10135</name>
</gene>
<organism evidence="1 2">
    <name type="scientific">Halalkalibacter okhensis</name>
    <dbReference type="NCBI Taxonomy" id="333138"/>
    <lineage>
        <taxon>Bacteria</taxon>
        <taxon>Bacillati</taxon>
        <taxon>Bacillota</taxon>
        <taxon>Bacilli</taxon>
        <taxon>Bacillales</taxon>
        <taxon>Bacillaceae</taxon>
        <taxon>Halalkalibacter</taxon>
    </lineage>
</organism>
<dbReference type="EMBL" id="JRJU01000010">
    <property type="protein sequence ID" value="KHF40345.1"/>
    <property type="molecule type" value="Genomic_DNA"/>
</dbReference>
<accession>A0A0B0IGE1</accession>
<proteinExistence type="predicted"/>
<dbReference type="SUPFAM" id="SSF48576">
    <property type="entry name" value="Terpenoid synthases"/>
    <property type="match status" value="1"/>
</dbReference>
<dbReference type="GO" id="GO:0009234">
    <property type="term" value="P:menaquinone biosynthetic process"/>
    <property type="evidence" value="ECO:0007669"/>
    <property type="project" value="InterPro"/>
</dbReference>
<keyword evidence="2" id="KW-1185">Reference proteome</keyword>
<protein>
    <submittedName>
        <fullName evidence="1">Heptaprenyl diphosphate synthase</fullName>
    </submittedName>
</protein>
<sequence length="261" mass="30768">MNKSKFNEKVKEIKRSFYSLTEHLYLQSYVPEPEIDDDKVRFLIAMMNERLPNTEAKMFTISALLLQAAFDMHDEVSLHPVTSDELRKNRQLTVLAGDYYVSLFYFLLAEKKHVPMIRIYGQSIQEINESKMNLYDLTNVKYDDLEQTTAQIESALMQKMANYFEQPFWKAVIRDFFYLKKLVREKTEWLNGKESVLIEAILSERSPGEDKLQSVERRIEDVKDRLLTNSKELNTFENFIIEHVDDLLGHSRYQEIAAEEG</sequence>
<reference evidence="1 2" key="1">
    <citation type="submission" date="2014-09" db="EMBL/GenBank/DDBJ databases">
        <title>Genome sequencing and annotation of Bacillus Okhensis strain Kh10-101T.</title>
        <authorList>
            <person name="Prakash J.S."/>
        </authorList>
    </citation>
    <scope>NUCLEOTIDE SEQUENCE [LARGE SCALE GENOMIC DNA]</scope>
    <source>
        <strain evidence="2">Kh10-101T</strain>
    </source>
</reference>
<evidence type="ECO:0000313" key="1">
    <source>
        <dbReference type="EMBL" id="KHF40345.1"/>
    </source>
</evidence>
<dbReference type="eggNOG" id="COG0142">
    <property type="taxonomic scope" value="Bacteria"/>
</dbReference>
<evidence type="ECO:0000313" key="2">
    <source>
        <dbReference type="Proteomes" id="UP000030832"/>
    </source>
</evidence>
<comment type="caution">
    <text evidence="1">The sequence shown here is derived from an EMBL/GenBank/DDBJ whole genome shotgun (WGS) entry which is preliminary data.</text>
</comment>
<dbReference type="Gene3D" id="1.20.120.1450">
    <property type="match status" value="1"/>
</dbReference>
<dbReference type="OrthoDB" id="2417886at2"/>
<dbReference type="Pfam" id="PF07307">
    <property type="entry name" value="HEPPP_synt_1"/>
    <property type="match status" value="1"/>
</dbReference>
<dbReference type="AlphaFoldDB" id="A0A0B0IGE1"/>
<dbReference type="Proteomes" id="UP000030832">
    <property type="component" value="Unassembled WGS sequence"/>
</dbReference>
<dbReference type="RefSeq" id="WP_034628529.1">
    <property type="nucleotide sequence ID" value="NZ_JRJU01000010.1"/>
</dbReference>